<comment type="caution">
    <text evidence="1">The sequence shown here is derived from an EMBL/GenBank/DDBJ whole genome shotgun (WGS) entry which is preliminary data.</text>
</comment>
<organism evidence="1 2">
    <name type="scientific">Listeria aquatica FSL S10-1188</name>
    <dbReference type="NCBI Taxonomy" id="1265818"/>
    <lineage>
        <taxon>Bacteria</taxon>
        <taxon>Bacillati</taxon>
        <taxon>Bacillota</taxon>
        <taxon>Bacilli</taxon>
        <taxon>Bacillales</taxon>
        <taxon>Listeriaceae</taxon>
        <taxon>Listeria</taxon>
    </lineage>
</organism>
<dbReference type="PANTHER" id="PTHR43734:SF1">
    <property type="entry name" value="PHYTOENE DESATURASE"/>
    <property type="match status" value="1"/>
</dbReference>
<protein>
    <submittedName>
        <fullName evidence="1">Phytoene dehydrogenase</fullName>
    </submittedName>
</protein>
<dbReference type="STRING" id="1265818.MAQA_06403"/>
<accession>W7BJ59</accession>
<dbReference type="EMBL" id="AOCG01000006">
    <property type="protein sequence ID" value="EUJ19773.1"/>
    <property type="molecule type" value="Genomic_DNA"/>
</dbReference>
<name>W7BJ59_9LIST</name>
<keyword evidence="2" id="KW-1185">Reference proteome</keyword>
<dbReference type="Gene3D" id="3.50.50.60">
    <property type="entry name" value="FAD/NAD(P)-binding domain"/>
    <property type="match status" value="1"/>
</dbReference>
<dbReference type="PANTHER" id="PTHR43734">
    <property type="entry name" value="PHYTOENE DESATURASE"/>
    <property type="match status" value="1"/>
</dbReference>
<evidence type="ECO:0000313" key="1">
    <source>
        <dbReference type="EMBL" id="EUJ19773.1"/>
    </source>
</evidence>
<proteinExistence type="predicted"/>
<dbReference type="Proteomes" id="UP000019246">
    <property type="component" value="Unassembled WGS sequence"/>
</dbReference>
<evidence type="ECO:0000313" key="2">
    <source>
        <dbReference type="Proteomes" id="UP000019246"/>
    </source>
</evidence>
<reference evidence="1 2" key="1">
    <citation type="journal article" date="2014" name="Int. J. Syst. Evol. Microbiol.">
        <title>Listeria floridensis sp. nov., Listeria aquatica sp. nov., Listeria cornellensis sp. nov., Listeria riparia sp. nov. and Listeria grandensis sp. nov., from agricultural and natural environments.</title>
        <authorList>
            <person name="den Bakker H.C."/>
            <person name="Warchocki S."/>
            <person name="Wright E.M."/>
            <person name="Allred A.F."/>
            <person name="Ahlstrom C."/>
            <person name="Manuel C.S."/>
            <person name="Stasiewicz M.J."/>
            <person name="Burrell A."/>
            <person name="Roof S."/>
            <person name="Strawn L."/>
            <person name="Fortes E.D."/>
            <person name="Nightingale K.K."/>
            <person name="Kephart D."/>
            <person name="Wiedmann M."/>
        </authorList>
    </citation>
    <scope>NUCLEOTIDE SEQUENCE [LARGE SCALE GENOMIC DNA]</scope>
    <source>
        <strain evidence="1 2">FSL S10-1188</strain>
    </source>
</reference>
<dbReference type="PATRIC" id="fig|1265818.5.peg.1281"/>
<gene>
    <name evidence="1" type="ORF">MAQA_06403</name>
</gene>
<sequence>MKKNSVIGGRTSKLSLGNYFFDMGPSSLTMPHQLTSLFMNSNRNLHDYLTLLPIDPLYRLFFSIW</sequence>
<dbReference type="InterPro" id="IPR036188">
    <property type="entry name" value="FAD/NAD-bd_sf"/>
</dbReference>
<dbReference type="AlphaFoldDB" id="W7BJ59"/>